<dbReference type="EMBL" id="GBRH01237762">
    <property type="protein sequence ID" value="JAD60133.1"/>
    <property type="molecule type" value="Transcribed_RNA"/>
</dbReference>
<evidence type="ECO:0000313" key="1">
    <source>
        <dbReference type="EMBL" id="JAD60133.1"/>
    </source>
</evidence>
<dbReference type="AlphaFoldDB" id="A0A0A9BDD9"/>
<reference evidence="1" key="2">
    <citation type="journal article" date="2015" name="Data Brief">
        <title>Shoot transcriptome of the giant reed, Arundo donax.</title>
        <authorList>
            <person name="Barrero R.A."/>
            <person name="Guerrero F.D."/>
            <person name="Moolhuijzen P."/>
            <person name="Goolsby J.A."/>
            <person name="Tidwell J."/>
            <person name="Bellgard S.E."/>
            <person name="Bellgard M.I."/>
        </authorList>
    </citation>
    <scope>NUCLEOTIDE SEQUENCE</scope>
    <source>
        <tissue evidence="1">Shoot tissue taken approximately 20 cm above the soil surface</tissue>
    </source>
</reference>
<proteinExistence type="predicted"/>
<name>A0A0A9BDD9_ARUDO</name>
<accession>A0A0A9BDD9</accession>
<organism evidence="1">
    <name type="scientific">Arundo donax</name>
    <name type="common">Giant reed</name>
    <name type="synonym">Donax arundinaceus</name>
    <dbReference type="NCBI Taxonomy" id="35708"/>
    <lineage>
        <taxon>Eukaryota</taxon>
        <taxon>Viridiplantae</taxon>
        <taxon>Streptophyta</taxon>
        <taxon>Embryophyta</taxon>
        <taxon>Tracheophyta</taxon>
        <taxon>Spermatophyta</taxon>
        <taxon>Magnoliopsida</taxon>
        <taxon>Liliopsida</taxon>
        <taxon>Poales</taxon>
        <taxon>Poaceae</taxon>
        <taxon>PACMAD clade</taxon>
        <taxon>Arundinoideae</taxon>
        <taxon>Arundineae</taxon>
        <taxon>Arundo</taxon>
    </lineage>
</organism>
<reference evidence="1" key="1">
    <citation type="submission" date="2014-09" db="EMBL/GenBank/DDBJ databases">
        <authorList>
            <person name="Magalhaes I.L.F."/>
            <person name="Oliveira U."/>
            <person name="Santos F.R."/>
            <person name="Vidigal T.H.D.A."/>
            <person name="Brescovit A.D."/>
            <person name="Santos A.J."/>
        </authorList>
    </citation>
    <scope>NUCLEOTIDE SEQUENCE</scope>
    <source>
        <tissue evidence="1">Shoot tissue taken approximately 20 cm above the soil surface</tissue>
    </source>
</reference>
<protein>
    <submittedName>
        <fullName evidence="1">Uncharacterized protein</fullName>
    </submittedName>
</protein>
<sequence>MLVLEFFTFIPWMLRFRLMSLKKVSRVFLLGKITMNSSLMISLTWQSHLASIKLFISSSTLFSEVSPSRILRVLVARSDFCFSPGILMP</sequence>